<accession>A0A511QGZ5</accession>
<evidence type="ECO:0000313" key="6">
    <source>
        <dbReference type="EMBL" id="GEM76584.1"/>
    </source>
</evidence>
<dbReference type="Pfam" id="PF13354">
    <property type="entry name" value="Beta-lactamase2"/>
    <property type="match status" value="1"/>
</dbReference>
<comment type="caution">
    <text evidence="6">The sequence shown here is derived from an EMBL/GenBank/DDBJ whole genome shotgun (WGS) entry which is preliminary data.</text>
</comment>
<reference evidence="6 7" key="1">
    <citation type="submission" date="2019-07" db="EMBL/GenBank/DDBJ databases">
        <title>Whole genome shotgun sequence of Vibrio sagamiensis NBRC 104589.</title>
        <authorList>
            <person name="Hosoyama A."/>
            <person name="Uohara A."/>
            <person name="Ohji S."/>
            <person name="Ichikawa N."/>
        </authorList>
    </citation>
    <scope>NUCLEOTIDE SEQUENCE [LARGE SCALE GENOMIC DNA]</scope>
    <source>
        <strain evidence="6 7">NBRC 104589</strain>
    </source>
</reference>
<dbReference type="Proteomes" id="UP000321922">
    <property type="component" value="Unassembled WGS sequence"/>
</dbReference>
<evidence type="ECO:0000259" key="5">
    <source>
        <dbReference type="Pfam" id="PF13354"/>
    </source>
</evidence>
<dbReference type="GO" id="GO:0008800">
    <property type="term" value="F:beta-lactamase activity"/>
    <property type="evidence" value="ECO:0007669"/>
    <property type="project" value="UniProtKB-EC"/>
</dbReference>
<gene>
    <name evidence="6" type="ORF">VSA01S_26960</name>
</gene>
<dbReference type="SUPFAM" id="SSF56601">
    <property type="entry name" value="beta-lactamase/transpeptidase-like"/>
    <property type="match status" value="1"/>
</dbReference>
<evidence type="ECO:0000256" key="3">
    <source>
        <dbReference type="ARBA" id="ARBA00012865"/>
    </source>
</evidence>
<dbReference type="InterPro" id="IPR000871">
    <property type="entry name" value="Beta-lactam_class-A"/>
</dbReference>
<dbReference type="PRINTS" id="PR00118">
    <property type="entry name" value="BLACTAMASEA"/>
</dbReference>
<dbReference type="Gene3D" id="3.40.710.10">
    <property type="entry name" value="DD-peptidase/beta-lactamase superfamily"/>
    <property type="match status" value="1"/>
</dbReference>
<dbReference type="GO" id="GO:0030655">
    <property type="term" value="P:beta-lactam antibiotic catabolic process"/>
    <property type="evidence" value="ECO:0007669"/>
    <property type="project" value="InterPro"/>
</dbReference>
<keyword evidence="7" id="KW-1185">Reference proteome</keyword>
<protein>
    <recommendedName>
        <fullName evidence="3">beta-lactamase</fullName>
        <ecNumber evidence="3">3.5.2.6</ecNumber>
    </recommendedName>
</protein>
<dbReference type="EMBL" id="BJXJ01000027">
    <property type="protein sequence ID" value="GEM76584.1"/>
    <property type="molecule type" value="Genomic_DNA"/>
</dbReference>
<dbReference type="OrthoDB" id="9784149at2"/>
<dbReference type="RefSeq" id="WP_039979941.1">
    <property type="nucleotide sequence ID" value="NZ_BAOJ01000024.1"/>
</dbReference>
<evidence type="ECO:0000313" key="7">
    <source>
        <dbReference type="Proteomes" id="UP000321922"/>
    </source>
</evidence>
<dbReference type="PANTHER" id="PTHR35333:SF3">
    <property type="entry name" value="BETA-LACTAMASE-TYPE TRANSPEPTIDASE FOLD CONTAINING PROTEIN"/>
    <property type="match status" value="1"/>
</dbReference>
<comment type="similarity">
    <text evidence="2">Belongs to the class-A beta-lactamase family.</text>
</comment>
<evidence type="ECO:0000256" key="1">
    <source>
        <dbReference type="ARBA" id="ARBA00001526"/>
    </source>
</evidence>
<feature type="domain" description="Beta-lactamase class A catalytic" evidence="5">
    <location>
        <begin position="38"/>
        <end position="249"/>
    </location>
</feature>
<dbReference type="InterPro" id="IPR045155">
    <property type="entry name" value="Beta-lactam_cat"/>
</dbReference>
<comment type="catalytic activity">
    <reaction evidence="1">
        <text>a beta-lactam + H2O = a substituted beta-amino acid</text>
        <dbReference type="Rhea" id="RHEA:20401"/>
        <dbReference type="ChEBI" id="CHEBI:15377"/>
        <dbReference type="ChEBI" id="CHEBI:35627"/>
        <dbReference type="ChEBI" id="CHEBI:140347"/>
        <dbReference type="EC" id="3.5.2.6"/>
    </reaction>
</comment>
<proteinExistence type="inferred from homology"/>
<organism evidence="6 7">
    <name type="scientific">Vibrio sagamiensis NBRC 104589</name>
    <dbReference type="NCBI Taxonomy" id="1219064"/>
    <lineage>
        <taxon>Bacteria</taxon>
        <taxon>Pseudomonadati</taxon>
        <taxon>Pseudomonadota</taxon>
        <taxon>Gammaproteobacteria</taxon>
        <taxon>Vibrionales</taxon>
        <taxon>Vibrionaceae</taxon>
        <taxon>Vibrio</taxon>
    </lineage>
</organism>
<dbReference type="EC" id="3.5.2.6" evidence="3"/>
<keyword evidence="4" id="KW-0732">Signal</keyword>
<dbReference type="AlphaFoldDB" id="A0A511QGZ5"/>
<dbReference type="InterPro" id="IPR012338">
    <property type="entry name" value="Beta-lactam/transpept-like"/>
</dbReference>
<feature type="signal peptide" evidence="4">
    <location>
        <begin position="1"/>
        <end position="19"/>
    </location>
</feature>
<evidence type="ECO:0000256" key="4">
    <source>
        <dbReference type="SAM" id="SignalP"/>
    </source>
</evidence>
<name>A0A511QGZ5_9VIBR</name>
<evidence type="ECO:0000256" key="2">
    <source>
        <dbReference type="ARBA" id="ARBA00009009"/>
    </source>
</evidence>
<dbReference type="PANTHER" id="PTHR35333">
    <property type="entry name" value="BETA-LACTAMASE"/>
    <property type="match status" value="1"/>
</dbReference>
<feature type="chain" id="PRO_5022085653" description="beta-lactamase" evidence="4">
    <location>
        <begin position="20"/>
        <end position="278"/>
    </location>
</feature>
<dbReference type="GO" id="GO:0046677">
    <property type="term" value="P:response to antibiotic"/>
    <property type="evidence" value="ECO:0007669"/>
    <property type="project" value="InterPro"/>
</dbReference>
<sequence length="278" mass="31859">MKKQILFLLLVIYPFFNFASSLESTIATLEEETSSRIGVSVWDTHSNERWDYRGYERFPILGTAKVFVCAAMLDAIERKTLNKDATITIKPEELSSYSPATQHWVEKPIDLTTLCEAATLEGDNTAANVIMRELGGPQTTVLFLRSIKDTKTYLTEYFPTDSSLRGNSSTPNTMVLNLRNILEGDKLNYGAREQLKTWMKNIKRSKSKVFPTIPEGWSIAERRGFARDSRAELFVIWREGYQPVYVGIYIKDYDLSIQASEQLLTQVAQLILREYHEM</sequence>